<dbReference type="Proteomes" id="UP000323000">
    <property type="component" value="Chromosome 3"/>
</dbReference>
<dbReference type="OrthoDB" id="607498at2759"/>
<protein>
    <recommendedName>
        <fullName evidence="4">RING-type E3 ubiquitin transferase</fullName>
        <ecNumber evidence="4">2.3.2.27</ecNumber>
    </recommendedName>
</protein>
<evidence type="ECO:0000256" key="9">
    <source>
        <dbReference type="ARBA" id="ARBA00023136"/>
    </source>
</evidence>
<evidence type="ECO:0000256" key="10">
    <source>
        <dbReference type="SAM" id="Phobius"/>
    </source>
</evidence>
<keyword evidence="5" id="KW-0808">Transferase</keyword>
<comment type="pathway">
    <text evidence="3">Protein modification; protein ubiquitination.</text>
</comment>
<dbReference type="PANTHER" id="PTHR33389">
    <property type="entry name" value="FAMILY PROTEIN, PUTATIVE (DUF2921)-RELATED"/>
    <property type="match status" value="1"/>
</dbReference>
<evidence type="ECO:0000256" key="1">
    <source>
        <dbReference type="ARBA" id="ARBA00000900"/>
    </source>
</evidence>
<name>A0A5C7IDI6_9ROSI</name>
<evidence type="ECO:0000313" key="12">
    <source>
        <dbReference type="EMBL" id="TXG66969.1"/>
    </source>
</evidence>
<dbReference type="PANTHER" id="PTHR33389:SF18">
    <property type="entry name" value="OS01G0677900 PROTEIN"/>
    <property type="match status" value="1"/>
</dbReference>
<keyword evidence="13" id="KW-1185">Reference proteome</keyword>
<sequence length="163" mass="19017">MMFKLLYVKTHPGVLPFISPLMLVVLTLGHMMVLLLNFEAWFFRSQNRRTVLLRSGGWPKVFVAMVAFVLQFCLFKLLWSSRLAFHKSQKASLIVEKKSWAHNYGDHEADFYSIAWNVSIPLGCIFFVVILYFQQRFGGRCFVPRRFREVEGYEKILAVAGEE</sequence>
<comment type="catalytic activity">
    <reaction evidence="1">
        <text>S-ubiquitinyl-[E2 ubiquitin-conjugating enzyme]-L-cysteine + [acceptor protein]-L-lysine = [E2 ubiquitin-conjugating enzyme]-L-cysteine + N(6)-ubiquitinyl-[acceptor protein]-L-lysine.</text>
        <dbReference type="EC" id="2.3.2.27"/>
    </reaction>
</comment>
<dbReference type="GO" id="GO:0012505">
    <property type="term" value="C:endomembrane system"/>
    <property type="evidence" value="ECO:0007669"/>
    <property type="project" value="UniProtKB-SubCell"/>
</dbReference>
<evidence type="ECO:0000259" key="11">
    <source>
        <dbReference type="Pfam" id="PF11145"/>
    </source>
</evidence>
<evidence type="ECO:0000256" key="2">
    <source>
        <dbReference type="ARBA" id="ARBA00004127"/>
    </source>
</evidence>
<keyword evidence="8 10" id="KW-1133">Transmembrane helix</keyword>
<proteinExistence type="predicted"/>
<dbReference type="InterPro" id="IPR021319">
    <property type="entry name" value="DUF2921"/>
</dbReference>
<feature type="transmembrane region" description="Helical" evidence="10">
    <location>
        <begin position="114"/>
        <end position="133"/>
    </location>
</feature>
<comment type="subcellular location">
    <subcellularLocation>
        <location evidence="2">Endomembrane system</location>
        <topology evidence="2">Multi-pass membrane protein</topology>
    </subcellularLocation>
</comment>
<evidence type="ECO:0000256" key="6">
    <source>
        <dbReference type="ARBA" id="ARBA00022692"/>
    </source>
</evidence>
<dbReference type="EMBL" id="VAHF01000003">
    <property type="protein sequence ID" value="TXG66969.1"/>
    <property type="molecule type" value="Genomic_DNA"/>
</dbReference>
<dbReference type="AlphaFoldDB" id="A0A5C7IDI6"/>
<evidence type="ECO:0000256" key="7">
    <source>
        <dbReference type="ARBA" id="ARBA00022786"/>
    </source>
</evidence>
<dbReference type="GO" id="GO:0061630">
    <property type="term" value="F:ubiquitin protein ligase activity"/>
    <property type="evidence" value="ECO:0007669"/>
    <property type="project" value="UniProtKB-EC"/>
</dbReference>
<organism evidence="12 13">
    <name type="scientific">Acer yangbiense</name>
    <dbReference type="NCBI Taxonomy" id="1000413"/>
    <lineage>
        <taxon>Eukaryota</taxon>
        <taxon>Viridiplantae</taxon>
        <taxon>Streptophyta</taxon>
        <taxon>Embryophyta</taxon>
        <taxon>Tracheophyta</taxon>
        <taxon>Spermatophyta</taxon>
        <taxon>Magnoliopsida</taxon>
        <taxon>eudicotyledons</taxon>
        <taxon>Gunneridae</taxon>
        <taxon>Pentapetalae</taxon>
        <taxon>rosids</taxon>
        <taxon>malvids</taxon>
        <taxon>Sapindales</taxon>
        <taxon>Sapindaceae</taxon>
        <taxon>Hippocastanoideae</taxon>
        <taxon>Acereae</taxon>
        <taxon>Acer</taxon>
    </lineage>
</organism>
<keyword evidence="7" id="KW-0833">Ubl conjugation pathway</keyword>
<dbReference type="Pfam" id="PF11145">
    <property type="entry name" value="DUF2921"/>
    <property type="match status" value="2"/>
</dbReference>
<evidence type="ECO:0000256" key="4">
    <source>
        <dbReference type="ARBA" id="ARBA00012483"/>
    </source>
</evidence>
<comment type="caution">
    <text evidence="12">The sequence shown here is derived from an EMBL/GenBank/DDBJ whole genome shotgun (WGS) entry which is preliminary data.</text>
</comment>
<keyword evidence="6 10" id="KW-0812">Transmembrane</keyword>
<evidence type="ECO:0000313" key="13">
    <source>
        <dbReference type="Proteomes" id="UP000323000"/>
    </source>
</evidence>
<feature type="transmembrane region" description="Helical" evidence="10">
    <location>
        <begin position="61"/>
        <end position="79"/>
    </location>
</feature>
<feature type="domain" description="SWEET-like" evidence="11">
    <location>
        <begin position="4"/>
        <end position="94"/>
    </location>
</feature>
<evidence type="ECO:0000256" key="8">
    <source>
        <dbReference type="ARBA" id="ARBA00022989"/>
    </source>
</evidence>
<dbReference type="EC" id="2.3.2.27" evidence="4"/>
<accession>A0A5C7IDI6</accession>
<keyword evidence="9 10" id="KW-0472">Membrane</keyword>
<evidence type="ECO:0000256" key="5">
    <source>
        <dbReference type="ARBA" id="ARBA00022679"/>
    </source>
</evidence>
<feature type="domain" description="SWEET-like" evidence="11">
    <location>
        <begin position="98"/>
        <end position="147"/>
    </location>
</feature>
<evidence type="ECO:0000256" key="3">
    <source>
        <dbReference type="ARBA" id="ARBA00004906"/>
    </source>
</evidence>
<feature type="transmembrane region" description="Helical" evidence="10">
    <location>
        <begin position="20"/>
        <end position="40"/>
    </location>
</feature>
<reference evidence="13" key="1">
    <citation type="journal article" date="2019" name="Gigascience">
        <title>De novo genome assembly of the endangered Acer yangbiense, a plant species with extremely small populations endemic to Yunnan Province, China.</title>
        <authorList>
            <person name="Yang J."/>
            <person name="Wariss H.M."/>
            <person name="Tao L."/>
            <person name="Zhang R."/>
            <person name="Yun Q."/>
            <person name="Hollingsworth P."/>
            <person name="Dao Z."/>
            <person name="Luo G."/>
            <person name="Guo H."/>
            <person name="Ma Y."/>
            <person name="Sun W."/>
        </authorList>
    </citation>
    <scope>NUCLEOTIDE SEQUENCE [LARGE SCALE GENOMIC DNA]</scope>
    <source>
        <strain evidence="13">cv. Malutang</strain>
    </source>
</reference>
<gene>
    <name evidence="12" type="ORF">EZV62_008244</name>
</gene>